<organism evidence="1 2">
    <name type="scientific">Rhodococcoides trifolii</name>
    <dbReference type="NCBI Taxonomy" id="908250"/>
    <lineage>
        <taxon>Bacteria</taxon>
        <taxon>Bacillati</taxon>
        <taxon>Actinomycetota</taxon>
        <taxon>Actinomycetes</taxon>
        <taxon>Mycobacteriales</taxon>
        <taxon>Nocardiaceae</taxon>
        <taxon>Rhodococcoides</taxon>
    </lineage>
</organism>
<comment type="caution">
    <text evidence="1">The sequence shown here is derived from an EMBL/GenBank/DDBJ whole genome shotgun (WGS) entry which is preliminary data.</text>
</comment>
<sequence>MSEAQALIAKALSAHENDGWGKCRDCGWSIDEQGDDDWGLQFNLHQAAVIAALPGIAIIDSQPEPERHVLAVESDIEDQYGEPIRFGRTTDGHWWKGYVNGGKVYLTWPELVRRYGALQVAGGES</sequence>
<dbReference type="AlphaFoldDB" id="A0A917FV63"/>
<dbReference type="Proteomes" id="UP000654257">
    <property type="component" value="Unassembled WGS sequence"/>
</dbReference>
<accession>A0A917FV63</accession>
<protein>
    <submittedName>
        <fullName evidence="1">Uncharacterized protein</fullName>
    </submittedName>
</protein>
<gene>
    <name evidence="1" type="ORF">GCM10007304_17900</name>
</gene>
<reference evidence="1" key="1">
    <citation type="journal article" date="2014" name="Int. J. Syst. Evol. Microbiol.">
        <title>Complete genome sequence of Corynebacterium casei LMG S-19264T (=DSM 44701T), isolated from a smear-ripened cheese.</title>
        <authorList>
            <consortium name="US DOE Joint Genome Institute (JGI-PGF)"/>
            <person name="Walter F."/>
            <person name="Albersmeier A."/>
            <person name="Kalinowski J."/>
            <person name="Ruckert C."/>
        </authorList>
    </citation>
    <scope>NUCLEOTIDE SEQUENCE</scope>
    <source>
        <strain evidence="1">CCM 7905</strain>
    </source>
</reference>
<keyword evidence="2" id="KW-1185">Reference proteome</keyword>
<evidence type="ECO:0000313" key="2">
    <source>
        <dbReference type="Proteomes" id="UP000654257"/>
    </source>
</evidence>
<reference evidence="1" key="2">
    <citation type="submission" date="2020-09" db="EMBL/GenBank/DDBJ databases">
        <authorList>
            <person name="Sun Q."/>
            <person name="Sedlacek I."/>
        </authorList>
    </citation>
    <scope>NUCLEOTIDE SEQUENCE</scope>
    <source>
        <strain evidence="1">CCM 7905</strain>
    </source>
</reference>
<name>A0A917FV63_9NOCA</name>
<proteinExistence type="predicted"/>
<evidence type="ECO:0000313" key="1">
    <source>
        <dbReference type="EMBL" id="GGG04189.1"/>
    </source>
</evidence>
<dbReference type="EMBL" id="BMCU01000002">
    <property type="protein sequence ID" value="GGG04189.1"/>
    <property type="molecule type" value="Genomic_DNA"/>
</dbReference>
<dbReference type="RefSeq" id="WP_188544458.1">
    <property type="nucleotide sequence ID" value="NZ_BMCU01000002.1"/>
</dbReference>